<dbReference type="OMA" id="RNGYFIN"/>
<dbReference type="AlphaFoldDB" id="A0A0V0QR97"/>
<evidence type="ECO:0000256" key="1">
    <source>
        <dbReference type="SAM" id="Phobius"/>
    </source>
</evidence>
<reference evidence="2 3" key="1">
    <citation type="journal article" date="2015" name="Sci. Rep.">
        <title>Genome of the facultative scuticociliatosis pathogen Pseudocohnilembus persalinus provides insight into its virulence through horizontal gene transfer.</title>
        <authorList>
            <person name="Xiong J."/>
            <person name="Wang G."/>
            <person name="Cheng J."/>
            <person name="Tian M."/>
            <person name="Pan X."/>
            <person name="Warren A."/>
            <person name="Jiang C."/>
            <person name="Yuan D."/>
            <person name="Miao W."/>
        </authorList>
    </citation>
    <scope>NUCLEOTIDE SEQUENCE [LARGE SCALE GENOMIC DNA]</scope>
    <source>
        <strain evidence="2">36N120E</strain>
    </source>
</reference>
<comment type="caution">
    <text evidence="2">The sequence shown here is derived from an EMBL/GenBank/DDBJ whole genome shotgun (WGS) entry which is preliminary data.</text>
</comment>
<dbReference type="InParanoid" id="A0A0V0QR97"/>
<dbReference type="EMBL" id="LDAU01000110">
    <property type="protein sequence ID" value="KRX04793.1"/>
    <property type="molecule type" value="Genomic_DNA"/>
</dbReference>
<feature type="transmembrane region" description="Helical" evidence="1">
    <location>
        <begin position="97"/>
        <end position="115"/>
    </location>
</feature>
<evidence type="ECO:0000313" key="3">
    <source>
        <dbReference type="Proteomes" id="UP000054937"/>
    </source>
</evidence>
<organism evidence="2 3">
    <name type="scientific">Pseudocohnilembus persalinus</name>
    <name type="common">Ciliate</name>
    <dbReference type="NCBI Taxonomy" id="266149"/>
    <lineage>
        <taxon>Eukaryota</taxon>
        <taxon>Sar</taxon>
        <taxon>Alveolata</taxon>
        <taxon>Ciliophora</taxon>
        <taxon>Intramacronucleata</taxon>
        <taxon>Oligohymenophorea</taxon>
        <taxon>Scuticociliatia</taxon>
        <taxon>Philasterida</taxon>
        <taxon>Pseudocohnilembidae</taxon>
        <taxon>Pseudocohnilembus</taxon>
    </lineage>
</organism>
<keyword evidence="1" id="KW-0472">Membrane</keyword>
<dbReference type="OrthoDB" id="287107at2759"/>
<keyword evidence="1" id="KW-1133">Transmembrane helix</keyword>
<gene>
    <name evidence="2" type="ORF">PPERSA_06427</name>
</gene>
<dbReference type="Proteomes" id="UP000054937">
    <property type="component" value="Unassembled WGS sequence"/>
</dbReference>
<keyword evidence="3" id="KW-1185">Reference proteome</keyword>
<accession>A0A0V0QR97</accession>
<evidence type="ECO:0000313" key="2">
    <source>
        <dbReference type="EMBL" id="KRX04793.1"/>
    </source>
</evidence>
<proteinExistence type="predicted"/>
<sequence length="173" mass="20105">MFLDNIFNSQIHKFKDGFYLNHDNLMVATPEDKQRLIFYYIASQVPEKLNPADRSQFLQLRDTSVYKKSEAIGTLMAFSYAWTHYKRYIGTRINPRIFLNGTIGLFGSLFSFYIGQSLTYNVVEPRFIANNQVIGDLAQKYNFSVFDFAIAKKESHLKALRRELTADQILTGY</sequence>
<keyword evidence="1" id="KW-0812">Transmembrane</keyword>
<protein>
    <submittedName>
        <fullName evidence="2">Uncharacterized protein</fullName>
    </submittedName>
</protein>
<name>A0A0V0QR97_PSEPJ</name>